<evidence type="ECO:0000313" key="2">
    <source>
        <dbReference type="Proteomes" id="UP001140011"/>
    </source>
</evidence>
<reference evidence="1" key="1">
    <citation type="submission" date="2022-07" db="EMBL/GenBank/DDBJ databases">
        <title>Phylogenomic reconstructions and comparative analyses of Kickxellomycotina fungi.</title>
        <authorList>
            <person name="Reynolds N.K."/>
            <person name="Stajich J.E."/>
            <person name="Barry K."/>
            <person name="Grigoriev I.V."/>
            <person name="Crous P."/>
            <person name="Smith M.E."/>
        </authorList>
    </citation>
    <scope>NUCLEOTIDE SEQUENCE</scope>
    <source>
        <strain evidence="1">BCRC 34297</strain>
    </source>
</reference>
<dbReference type="SUPFAM" id="SSF52047">
    <property type="entry name" value="RNI-like"/>
    <property type="match status" value="1"/>
</dbReference>
<sequence length="536" mass="61209">MTHISDLPNNVLELILFKAAATPAYRLYEWKYKLPLLAVCRIWTKLAIGAVFNQVYVEFATTLRYYLDAHLLWTSNADLFISRGCMLMARRLTIEWEEIVTPGCLQRIVLDILKLDRVDWQHINSLTFTSPLWTFNRFVEPVSQDERPVTDIARTVQYFSQNLRNIVELSWYDLRRGPTGTYLYTQLATYYGHQLRILKAQGPIPFPISCFSRCMRVLELTLDLSATRVLPSICSETLRVLKMEDVPHNFAWHHFCYDTFTRPIVFNRLAILHLGFEGRGKALTGGEIEDKTGLGAHNCDQLSFPKLKQLSISNCTPDCDLLYADRPFHELERVHLSGPSFSISHCSRLKFTRVENLDVNITSSDLGDIADIYRVTNHFFTDICIGRTAALRVVVDWFILDPEFMRWVNLTALDIGKVDYAVACKAIGRLPNLSQLTISSLEFGDVATDSFSAKLSLFISADRHLTWGEKLVTLVIRNFEKSYPLVVCVCGIQALILHLGALKELVVPKAATQLVVAFIDMHQNQHPHLANMTVYR</sequence>
<dbReference type="EMBL" id="JANBUH010000019">
    <property type="protein sequence ID" value="KAJ2756681.1"/>
    <property type="molecule type" value="Genomic_DNA"/>
</dbReference>
<dbReference type="Proteomes" id="UP001140011">
    <property type="component" value="Unassembled WGS sequence"/>
</dbReference>
<organism evidence="1 2">
    <name type="scientific">Coemansia pectinata</name>
    <dbReference type="NCBI Taxonomy" id="1052879"/>
    <lineage>
        <taxon>Eukaryota</taxon>
        <taxon>Fungi</taxon>
        <taxon>Fungi incertae sedis</taxon>
        <taxon>Zoopagomycota</taxon>
        <taxon>Kickxellomycotina</taxon>
        <taxon>Kickxellomycetes</taxon>
        <taxon>Kickxellales</taxon>
        <taxon>Kickxellaceae</taxon>
        <taxon>Coemansia</taxon>
    </lineage>
</organism>
<name>A0A9W8H2P3_9FUNG</name>
<comment type="caution">
    <text evidence="1">The sequence shown here is derived from an EMBL/GenBank/DDBJ whole genome shotgun (WGS) entry which is preliminary data.</text>
</comment>
<dbReference type="AlphaFoldDB" id="A0A9W8H2P3"/>
<dbReference type="InterPro" id="IPR032675">
    <property type="entry name" value="LRR_dom_sf"/>
</dbReference>
<accession>A0A9W8H2P3</accession>
<dbReference type="Gene3D" id="3.80.10.10">
    <property type="entry name" value="Ribonuclease Inhibitor"/>
    <property type="match status" value="1"/>
</dbReference>
<protein>
    <submittedName>
        <fullName evidence="1">Uncharacterized protein</fullName>
    </submittedName>
</protein>
<dbReference type="OrthoDB" id="5511570at2759"/>
<evidence type="ECO:0000313" key="1">
    <source>
        <dbReference type="EMBL" id="KAJ2756681.1"/>
    </source>
</evidence>
<proteinExistence type="predicted"/>
<gene>
    <name evidence="1" type="ORF">GGI19_000660</name>
</gene>
<keyword evidence="2" id="KW-1185">Reference proteome</keyword>